<evidence type="ECO:0000313" key="2">
    <source>
        <dbReference type="EMBL" id="EME85837.1"/>
    </source>
</evidence>
<dbReference type="RefSeq" id="XP_007923320.1">
    <property type="nucleotide sequence ID" value="XM_007925129.1"/>
</dbReference>
<feature type="compositionally biased region" description="Basic and acidic residues" evidence="1">
    <location>
        <begin position="444"/>
        <end position="454"/>
    </location>
</feature>
<proteinExistence type="predicted"/>
<accession>M3B929</accession>
<reference evidence="2 3" key="1">
    <citation type="journal article" date="2012" name="PLoS Pathog.">
        <title>Diverse lifestyles and strategies of plant pathogenesis encoded in the genomes of eighteen Dothideomycetes fungi.</title>
        <authorList>
            <person name="Ohm R.A."/>
            <person name="Feau N."/>
            <person name="Henrissat B."/>
            <person name="Schoch C.L."/>
            <person name="Horwitz B.A."/>
            <person name="Barry K.W."/>
            <person name="Condon B.J."/>
            <person name="Copeland A.C."/>
            <person name="Dhillon B."/>
            <person name="Glaser F."/>
            <person name="Hesse C.N."/>
            <person name="Kosti I."/>
            <person name="LaButti K."/>
            <person name="Lindquist E.A."/>
            <person name="Lucas S."/>
            <person name="Salamov A.A."/>
            <person name="Bradshaw R.E."/>
            <person name="Ciuffetti L."/>
            <person name="Hamelin R.C."/>
            <person name="Kema G.H.J."/>
            <person name="Lawrence C."/>
            <person name="Scott J.A."/>
            <person name="Spatafora J.W."/>
            <person name="Turgeon B.G."/>
            <person name="de Wit P.J.G.M."/>
            <person name="Zhong S."/>
            <person name="Goodwin S.B."/>
            <person name="Grigoriev I.V."/>
        </authorList>
    </citation>
    <scope>NUCLEOTIDE SEQUENCE [LARGE SCALE GENOMIC DNA]</scope>
    <source>
        <strain evidence="2 3">CIRAD86</strain>
    </source>
</reference>
<keyword evidence="3" id="KW-1185">Reference proteome</keyword>
<dbReference type="KEGG" id="pfj:MYCFIDRAFT_171702"/>
<dbReference type="GeneID" id="19332684"/>
<dbReference type="AlphaFoldDB" id="M3B929"/>
<evidence type="ECO:0000256" key="1">
    <source>
        <dbReference type="SAM" id="MobiDB-lite"/>
    </source>
</evidence>
<protein>
    <submittedName>
        <fullName evidence="2">Uncharacterized protein</fullName>
    </submittedName>
</protein>
<sequence>MPYQAASSRQLLVLTRPADIDVTGANAAFRCLFPDGDGSGVRGEMVVVVVVVAVEGRREMMGERGLGVASAAVQVPTRIGEAGGYLQNSMEVRHAKLAKRARRQSQQAATGPALPTSVLPILAPVVLCSASANFSAASCIEHNAVSFYSITDNGIAFTVRLLCSVALTSSRSKTALLRVLSGVRTIFISSRSHYETPVEGNNAVNAPRSRYKGSKSHRVWRQRPTLAVSVAVHLCRPNMKRLHTYARYKHAPRRIHVMADREQSQTAADANLSPPTTYKHHAAPAYSARLLRLPSSSRLIREDSSLTLHVHSSSVGRTCFQMVFPFVLRRAGCRKALVLRTALEGASSDDECSVTSSESSSGSIASLYNFHPSRDDLLPVLQVLLTYAQLLGRRSGYTMSHFSLYPIFWQLNQLLDGVVDTLQPRCYDALQHPSRIGPARRRPRAETDDGKENVPTKSVDPRVITKAAEYVEHSVLQTVVLVPPRREVLFASTNALYNKCSTIERKKRNLECCVTFVSNQLVILSTNATLNH</sequence>
<gene>
    <name evidence="2" type="ORF">MYCFIDRAFT_171702</name>
</gene>
<name>M3B929_PSEFD</name>
<dbReference type="VEuPathDB" id="FungiDB:MYCFIDRAFT_171702"/>
<dbReference type="HOGENOM" id="CLU_512026_0_0_1"/>
<dbReference type="EMBL" id="KB446556">
    <property type="protein sequence ID" value="EME85837.1"/>
    <property type="molecule type" value="Genomic_DNA"/>
</dbReference>
<dbReference type="Proteomes" id="UP000016932">
    <property type="component" value="Unassembled WGS sequence"/>
</dbReference>
<organism evidence="2 3">
    <name type="scientific">Pseudocercospora fijiensis (strain CIRAD86)</name>
    <name type="common">Black leaf streak disease fungus</name>
    <name type="synonym">Mycosphaerella fijiensis</name>
    <dbReference type="NCBI Taxonomy" id="383855"/>
    <lineage>
        <taxon>Eukaryota</taxon>
        <taxon>Fungi</taxon>
        <taxon>Dikarya</taxon>
        <taxon>Ascomycota</taxon>
        <taxon>Pezizomycotina</taxon>
        <taxon>Dothideomycetes</taxon>
        <taxon>Dothideomycetidae</taxon>
        <taxon>Mycosphaerellales</taxon>
        <taxon>Mycosphaerellaceae</taxon>
        <taxon>Pseudocercospora</taxon>
    </lineage>
</organism>
<evidence type="ECO:0000313" key="3">
    <source>
        <dbReference type="Proteomes" id="UP000016932"/>
    </source>
</evidence>
<feature type="region of interest" description="Disordered" evidence="1">
    <location>
        <begin position="435"/>
        <end position="457"/>
    </location>
</feature>